<feature type="transmembrane region" description="Helical" evidence="9">
    <location>
        <begin position="408"/>
        <end position="427"/>
    </location>
</feature>
<dbReference type="Gene3D" id="1.20.1250.20">
    <property type="entry name" value="MFS general substrate transporter like domains"/>
    <property type="match status" value="2"/>
</dbReference>
<keyword evidence="7 9" id="KW-0472">Membrane</keyword>
<evidence type="ECO:0000256" key="9">
    <source>
        <dbReference type="SAM" id="Phobius"/>
    </source>
</evidence>
<protein>
    <submittedName>
        <fullName evidence="10">Siderochrome-iron transporter Sit1</fullName>
    </submittedName>
</protein>
<feature type="transmembrane region" description="Helical" evidence="9">
    <location>
        <begin position="57"/>
        <end position="76"/>
    </location>
</feature>
<comment type="similarity">
    <text evidence="2">Belongs to the major facilitator superfamily.</text>
</comment>
<dbReference type="GO" id="GO:0005886">
    <property type="term" value="C:plasma membrane"/>
    <property type="evidence" value="ECO:0007669"/>
    <property type="project" value="TreeGrafter"/>
</dbReference>
<organism evidence="10 11">
    <name type="scientific">Trichophyton rubrum</name>
    <name type="common">Athlete's foot fungus</name>
    <name type="synonym">Epidermophyton rubrum</name>
    <dbReference type="NCBI Taxonomy" id="5551"/>
    <lineage>
        <taxon>Eukaryota</taxon>
        <taxon>Fungi</taxon>
        <taxon>Dikarya</taxon>
        <taxon>Ascomycota</taxon>
        <taxon>Pezizomycotina</taxon>
        <taxon>Eurotiomycetes</taxon>
        <taxon>Eurotiomycetidae</taxon>
        <taxon>Onygenales</taxon>
        <taxon>Arthrodermataceae</taxon>
        <taxon>Trichophyton</taxon>
    </lineage>
</organism>
<dbReference type="VEuPathDB" id="FungiDB:TERG_03175"/>
<sequence length="931" mass="101135">MAVEVEEKIAAPADAPPDYRTQQSNGHVPAADGQPVILGKKSPGVLRVEVISSHMTLVDRIILFIGIFLLAYAYGLDGTLRFTFQTYATASYSSHSLLATVNVLRAVIAAAAQPTAAKMADVFGRAEVILFTIVFYAIGTIVEATSDGVKAFCAGAVLYQIGYTSILLLVEVLIADVTSLQTRLFFSYIPATPFLINTWVSGDITNAVITHSTWQWGIGMWAIIYPVSAIPAITILYIVQRRAKKAGALDSYKTPFQIYGGKKIVTAMFWQLDIVGVILLLGVFALILVPFTIAGGVETQWKTAKVIAPLVIGVLLIPVWLYWESTCLHPMVPFRLLKDRGVWGALGIAIMLNTAWYMQGDFLYTVLVVAFNESIKSATRITSIYSFASVLTGVAMGVFVYFFRRLKLIIVAGTVLFMVAFGLLIYYRGGSGYSSHAGVIGAQVLLGIAGGMFPYPAQTSIQAATKHEHVAVITGLFLASYSIGSALGNTISGSIWNQVLPQALKQRITNQTLAAEIYSDPFPFATANPIGTPDRDHAVEAYKHVQRLLCIAGICLSVLLIAFSLVLRDPVLGKEQSLAFADKDSSDDESSGADAAVKMQVTGDDVLEWSDNLNAKTLISTAHPGYRLILINNRDEYLRRPTSAADWWAEPNSHVLGSRDLAREVHGTWMGVTKQGRLAVLTNYRENTPETVVGLRSRGSIINGFLVLPPDSPMTAQQYIEELVAGGEGQAAGGFSLACGDVMGPLGIVSNRASAGDEIPWIATGRNQTVGLSNTAFGDRSWPKILEGERLVKEALQKSYAKQESESELIERLLGVLSTDTLPRLHDRATLEEYIPFLSESIFIPAVGDPDEGVDAVVSHGAEAHTLYLKGMYGTQKQTVILVEESGRVKFFERTLYGDDAREIPVGEGDREFEFVVERAVEPETQAKAHL</sequence>
<dbReference type="VEuPathDB" id="FungiDB:TERG_03174"/>
<evidence type="ECO:0000256" key="6">
    <source>
        <dbReference type="ARBA" id="ARBA00023065"/>
    </source>
</evidence>
<dbReference type="GO" id="GO:0015343">
    <property type="term" value="F:siderophore-iron transmembrane transporter activity"/>
    <property type="evidence" value="ECO:0007669"/>
    <property type="project" value="TreeGrafter"/>
</dbReference>
<feature type="transmembrane region" description="Helical" evidence="9">
    <location>
        <begin position="433"/>
        <end position="453"/>
    </location>
</feature>
<feature type="transmembrane region" description="Helical" evidence="9">
    <location>
        <begin position="343"/>
        <end position="371"/>
    </location>
</feature>
<dbReference type="PANTHER" id="PTHR23501">
    <property type="entry name" value="MAJOR FACILITATOR SUPERFAMILY"/>
    <property type="match status" value="1"/>
</dbReference>
<keyword evidence="6" id="KW-0406">Ion transport</keyword>
<name>A0A178EPW5_TRIRU</name>
<dbReference type="SMR" id="A0A178EPW5"/>
<feature type="transmembrane region" description="Helical" evidence="9">
    <location>
        <begin position="383"/>
        <end position="403"/>
    </location>
</feature>
<evidence type="ECO:0000256" key="8">
    <source>
        <dbReference type="SAM" id="MobiDB-lite"/>
    </source>
</evidence>
<evidence type="ECO:0000256" key="1">
    <source>
        <dbReference type="ARBA" id="ARBA00004127"/>
    </source>
</evidence>
<proteinExistence type="inferred from homology"/>
<evidence type="ECO:0000256" key="7">
    <source>
        <dbReference type="ARBA" id="ARBA00023136"/>
    </source>
</evidence>
<accession>A0A178EPW5</accession>
<gene>
    <name evidence="10" type="ORF">A7C99_6609</name>
</gene>
<feature type="transmembrane region" description="Helical" evidence="9">
    <location>
        <begin position="184"/>
        <end position="202"/>
    </location>
</feature>
<evidence type="ECO:0000256" key="3">
    <source>
        <dbReference type="ARBA" id="ARBA00022448"/>
    </source>
</evidence>
<dbReference type="GO" id="GO:0005774">
    <property type="term" value="C:vacuolar membrane"/>
    <property type="evidence" value="ECO:0007669"/>
    <property type="project" value="TreeGrafter"/>
</dbReference>
<keyword evidence="3" id="KW-0813">Transport</keyword>
<dbReference type="PANTHER" id="PTHR23501:SF92">
    <property type="entry name" value="GLUTATHIONE EXCHANGER 1-RELATED"/>
    <property type="match status" value="1"/>
</dbReference>
<evidence type="ECO:0000313" key="11">
    <source>
        <dbReference type="Proteomes" id="UP000243015"/>
    </source>
</evidence>
<comment type="caution">
    <text evidence="10">The sequence shown here is derived from an EMBL/GenBank/DDBJ whole genome shotgun (WGS) entry which is preliminary data.</text>
</comment>
<comment type="subcellular location">
    <subcellularLocation>
        <location evidence="1">Endomembrane system</location>
        <topology evidence="1">Multi-pass membrane protein</topology>
    </subcellularLocation>
</comment>
<keyword evidence="5 9" id="KW-1133">Transmembrane helix</keyword>
<dbReference type="GO" id="GO:0005768">
    <property type="term" value="C:endosome"/>
    <property type="evidence" value="ECO:0007669"/>
    <property type="project" value="TreeGrafter"/>
</dbReference>
<feature type="region of interest" description="Disordered" evidence="8">
    <location>
        <begin position="14"/>
        <end position="36"/>
    </location>
</feature>
<feature type="transmembrane region" description="Helical" evidence="9">
    <location>
        <begin position="157"/>
        <end position="177"/>
    </location>
</feature>
<dbReference type="FunFam" id="1.20.1250.20:FF:000197">
    <property type="entry name" value="Siderophore iron transporter 1"/>
    <property type="match status" value="1"/>
</dbReference>
<dbReference type="Proteomes" id="UP000243015">
    <property type="component" value="Unassembled WGS sequence"/>
</dbReference>
<feature type="transmembrane region" description="Helical" evidence="9">
    <location>
        <begin position="96"/>
        <end position="116"/>
    </location>
</feature>
<keyword evidence="4 9" id="KW-0812">Transmembrane</keyword>
<dbReference type="InterPro" id="IPR008551">
    <property type="entry name" value="TANGO2"/>
</dbReference>
<reference evidence="10 11" key="1">
    <citation type="submission" date="2016-05" db="EMBL/GenBank/DDBJ databases">
        <title>Genome sequencing of Trichophyton rubrum CMCC(F)T1i isolated from hair.</title>
        <authorList>
            <person name="Zhan P."/>
            <person name="Tao Y."/>
            <person name="Liu W."/>
        </authorList>
    </citation>
    <scope>NUCLEOTIDE SEQUENCE [LARGE SCALE GENOMIC DNA]</scope>
    <source>
        <strain evidence="11">CMCC(F)T1i</strain>
    </source>
</reference>
<evidence type="ECO:0000256" key="5">
    <source>
        <dbReference type="ARBA" id="ARBA00022989"/>
    </source>
</evidence>
<feature type="transmembrane region" description="Helical" evidence="9">
    <location>
        <begin position="548"/>
        <end position="567"/>
    </location>
</feature>
<dbReference type="InterPro" id="IPR036259">
    <property type="entry name" value="MFS_trans_sf"/>
</dbReference>
<feature type="transmembrane region" description="Helical" evidence="9">
    <location>
        <begin position="306"/>
        <end position="323"/>
    </location>
</feature>
<feature type="transmembrane region" description="Helical" evidence="9">
    <location>
        <begin position="272"/>
        <end position="294"/>
    </location>
</feature>
<feature type="transmembrane region" description="Helical" evidence="9">
    <location>
        <begin position="214"/>
        <end position="239"/>
    </location>
</feature>
<feature type="transmembrane region" description="Helical" evidence="9">
    <location>
        <begin position="128"/>
        <end position="145"/>
    </location>
</feature>
<dbReference type="EMBL" id="LHPM01000019">
    <property type="protein sequence ID" value="OAL62038.1"/>
    <property type="molecule type" value="Genomic_DNA"/>
</dbReference>
<evidence type="ECO:0000256" key="4">
    <source>
        <dbReference type="ARBA" id="ARBA00022692"/>
    </source>
</evidence>
<dbReference type="SUPFAM" id="SSF103473">
    <property type="entry name" value="MFS general substrate transporter"/>
    <property type="match status" value="1"/>
</dbReference>
<evidence type="ECO:0000313" key="10">
    <source>
        <dbReference type="EMBL" id="OAL62038.1"/>
    </source>
</evidence>
<dbReference type="AlphaFoldDB" id="A0A178EPW5"/>
<evidence type="ECO:0000256" key="2">
    <source>
        <dbReference type="ARBA" id="ARBA00008335"/>
    </source>
</evidence>
<dbReference type="Pfam" id="PF05742">
    <property type="entry name" value="TANGO2"/>
    <property type="match status" value="1"/>
</dbReference>